<sequence>MGLLDDISKLTTPVAELPDVEDDNFDAPVALKSTKKGPGASLDFFEQAKKYAGKKVSRSELFGDVSEIAGLEADVDDDEEEEEEDVDDEEDEDLEDEEEDDEDVSQMSEDDVAKDEENEENAAITAENDKTADKATAVRNQRRVWDDLMYANIRMHALLNLTNQMPRGEARKNLLKTCDEKTMTSLQNALANMAKLRSVVQQSSSSFGKKEKAIAKHLNRSHDSINRFVSNPNPIKQKKKTGPAPKLNSRARRSVTRVVSNSMKSCNDINQELNLELVSGQFGELSRKIPTSQEPSCVPLRDSPTFTRPVVSTLLEGTCQPTGRS</sequence>
<feature type="region of interest" description="Disordered" evidence="1">
    <location>
        <begin position="66"/>
        <end position="135"/>
    </location>
</feature>
<dbReference type="Gene3D" id="1.10.10.10">
    <property type="entry name" value="Winged helix-like DNA-binding domain superfamily/Winged helix DNA-binding domain"/>
    <property type="match status" value="1"/>
</dbReference>
<reference evidence="4" key="2">
    <citation type="submission" date="2022-06" db="UniProtKB">
        <authorList>
            <consortium name="EnsemblMetazoa"/>
        </authorList>
    </citation>
    <scope>IDENTIFICATION</scope>
    <source>
        <strain evidence="4">DF5081</strain>
    </source>
</reference>
<evidence type="ECO:0000259" key="3">
    <source>
        <dbReference type="Pfam" id="PF21517"/>
    </source>
</evidence>
<dbReference type="Proteomes" id="UP000005237">
    <property type="component" value="Unassembled WGS sequence"/>
</dbReference>
<dbReference type="InterPro" id="IPR036388">
    <property type="entry name" value="WH-like_DNA-bd_sf"/>
</dbReference>
<keyword evidence="5" id="KW-1185">Reference proteome</keyword>
<name>A0A8R1DLP7_CAEJA</name>
<dbReference type="PANTHER" id="PTHR15565">
    <property type="entry name" value="AATF PROTEIN APOPTOSIS ANTAGONIZING TRANSCRIPTION FACTOR"/>
    <property type="match status" value="1"/>
</dbReference>
<dbReference type="GO" id="GO:0005730">
    <property type="term" value="C:nucleolus"/>
    <property type="evidence" value="ECO:0007669"/>
    <property type="project" value="TreeGrafter"/>
</dbReference>
<dbReference type="PANTHER" id="PTHR15565:SF0">
    <property type="entry name" value="PROTEIN AATF"/>
    <property type="match status" value="1"/>
</dbReference>
<dbReference type="InterPro" id="IPR039223">
    <property type="entry name" value="AATF/Bfr2"/>
</dbReference>
<feature type="domain" description="Transposable element Tc3 transposase-like DNA-binding HTH" evidence="3">
    <location>
        <begin position="250"/>
        <end position="276"/>
    </location>
</feature>
<accession>A0A8R1DLP7</accession>
<proteinExistence type="predicted"/>
<organism evidence="4 5">
    <name type="scientific">Caenorhabditis japonica</name>
    <dbReference type="NCBI Taxonomy" id="281687"/>
    <lineage>
        <taxon>Eukaryota</taxon>
        <taxon>Metazoa</taxon>
        <taxon>Ecdysozoa</taxon>
        <taxon>Nematoda</taxon>
        <taxon>Chromadorea</taxon>
        <taxon>Rhabditida</taxon>
        <taxon>Rhabditina</taxon>
        <taxon>Rhabditomorpha</taxon>
        <taxon>Rhabditoidea</taxon>
        <taxon>Rhabditidae</taxon>
        <taxon>Peloderinae</taxon>
        <taxon>Caenorhabditis</taxon>
    </lineage>
</organism>
<reference evidence="5" key="1">
    <citation type="submission" date="2010-08" db="EMBL/GenBank/DDBJ databases">
        <authorList>
            <consortium name="Caenorhabditis japonica Sequencing Consortium"/>
            <person name="Wilson R.K."/>
        </authorList>
    </citation>
    <scope>NUCLEOTIDE SEQUENCE [LARGE SCALE GENOMIC DNA]</scope>
    <source>
        <strain evidence="5">DF5081</strain>
    </source>
</reference>
<dbReference type="EnsemblMetazoa" id="CJA06290.1">
    <property type="protein sequence ID" value="CJA06290.1"/>
    <property type="gene ID" value="WBGene00125494"/>
</dbReference>
<dbReference type="Pfam" id="PF13339">
    <property type="entry name" value="AATF-Che1"/>
    <property type="match status" value="1"/>
</dbReference>
<evidence type="ECO:0000313" key="5">
    <source>
        <dbReference type="Proteomes" id="UP000005237"/>
    </source>
</evidence>
<protein>
    <submittedName>
        <fullName evidence="4">AATF-Che1 domain-containing protein</fullName>
    </submittedName>
</protein>
<feature type="compositionally biased region" description="Acidic residues" evidence="1">
    <location>
        <begin position="73"/>
        <end position="120"/>
    </location>
</feature>
<evidence type="ECO:0000313" key="4">
    <source>
        <dbReference type="EnsemblMetazoa" id="CJA06290.1"/>
    </source>
</evidence>
<feature type="domain" description="AATF leucine zipper-containing" evidence="2">
    <location>
        <begin position="132"/>
        <end position="237"/>
    </location>
</feature>
<dbReference type="Pfam" id="PF21517">
    <property type="entry name" value="HTH_Tnp_Tc3_2_like"/>
    <property type="match status" value="1"/>
</dbReference>
<feature type="region of interest" description="Disordered" evidence="1">
    <location>
        <begin position="224"/>
        <end position="254"/>
    </location>
</feature>
<dbReference type="InterPro" id="IPR048703">
    <property type="entry name" value="Tnp_Tc3-like_HTH"/>
</dbReference>
<dbReference type="GO" id="GO:0006357">
    <property type="term" value="P:regulation of transcription by RNA polymerase II"/>
    <property type="evidence" value="ECO:0007669"/>
    <property type="project" value="TreeGrafter"/>
</dbReference>
<dbReference type="AlphaFoldDB" id="A0A8R1DLP7"/>
<dbReference type="InterPro" id="IPR025160">
    <property type="entry name" value="AATF"/>
</dbReference>
<evidence type="ECO:0000259" key="2">
    <source>
        <dbReference type="Pfam" id="PF13339"/>
    </source>
</evidence>
<evidence type="ECO:0000256" key="1">
    <source>
        <dbReference type="SAM" id="MobiDB-lite"/>
    </source>
</evidence>